<evidence type="ECO:0000259" key="1">
    <source>
        <dbReference type="Pfam" id="PF06259"/>
    </source>
</evidence>
<dbReference type="GO" id="GO:0016787">
    <property type="term" value="F:hydrolase activity"/>
    <property type="evidence" value="ECO:0007669"/>
    <property type="project" value="UniProtKB-KW"/>
</dbReference>
<dbReference type="Pfam" id="PF06259">
    <property type="entry name" value="Abhydrolase_8"/>
    <property type="match status" value="1"/>
</dbReference>
<protein>
    <submittedName>
        <fullName evidence="2">Alpha/beta hydrolase</fullName>
    </submittedName>
</protein>
<dbReference type="InterPro" id="IPR029058">
    <property type="entry name" value="AB_hydrolase_fold"/>
</dbReference>
<name>A0ABW3G8H4_9NOCA</name>
<proteinExistence type="predicted"/>
<dbReference type="InterPro" id="IPR010427">
    <property type="entry name" value="DUF1023"/>
</dbReference>
<evidence type="ECO:0000313" key="3">
    <source>
        <dbReference type="Proteomes" id="UP001597068"/>
    </source>
</evidence>
<keyword evidence="2" id="KW-0378">Hydrolase</keyword>
<dbReference type="SUPFAM" id="SSF53474">
    <property type="entry name" value="alpha/beta-Hydrolases"/>
    <property type="match status" value="1"/>
</dbReference>
<dbReference type="Gene3D" id="3.40.50.1820">
    <property type="entry name" value="alpha/beta hydrolase"/>
    <property type="match status" value="1"/>
</dbReference>
<evidence type="ECO:0000313" key="2">
    <source>
        <dbReference type="EMBL" id="MFD0926463.1"/>
    </source>
</evidence>
<comment type="caution">
    <text evidence="2">The sequence shown here is derived from an EMBL/GenBank/DDBJ whole genome shotgun (WGS) entry which is preliminary data.</text>
</comment>
<dbReference type="SUPFAM" id="SSF140453">
    <property type="entry name" value="EsxAB dimer-like"/>
    <property type="match status" value="1"/>
</dbReference>
<sequence>MPAGVGTVGGWAVTSHRLREIATDIDGAVDRCDERVATLVRATETTVDTWRGPAADAGRAAAHTRRTQANRVAMAAQCVADAIARRGPDLAHAASTASALAASLVHDGYEVADDGGVTHRPGHRPADVPRDASAALALHIADTNAALHTESLRRLLEGALSADADLAASIDAATVALRSVVVGGGSDPATSAAPTGSAVHVAAVWGSTSDAQRIAWATADPGLGNRAGVPAADRDRINRMRLSAIRSPTAGQLALRRALATPGRFLMTLRDDGRAVVAAGDPDGAAHVAVMVPGTGTSLGSVRTNLARADAMRAAGATAGGEGGVSVVVWQDYGAPADLVAASGLPAARTAAPDLREFVSGLRATHGEDQGPHLTVLGHSYGSTVVTTAASGSDALAADDVVLVASPGTGGAARVGDLRLRGLDSSEVADHVWTVTAARDPIRLAAPYVLGPDPDGVRFGARHLPSSPGATPWDAHSRYGVENHSGYWDPGTPSLLAMGQVIAGRRDR</sequence>
<dbReference type="Proteomes" id="UP001597068">
    <property type="component" value="Unassembled WGS sequence"/>
</dbReference>
<accession>A0ABW3G8H4</accession>
<dbReference type="RefSeq" id="WP_253645664.1">
    <property type="nucleotide sequence ID" value="NZ_BAAAMO010000002.1"/>
</dbReference>
<dbReference type="InterPro" id="IPR036689">
    <property type="entry name" value="ESAT-6-like_sf"/>
</dbReference>
<keyword evidence="3" id="KW-1185">Reference proteome</keyword>
<gene>
    <name evidence="2" type="ORF">ACFQ04_12035</name>
</gene>
<reference evidence="3" key="1">
    <citation type="journal article" date="2019" name="Int. J. Syst. Evol. Microbiol.">
        <title>The Global Catalogue of Microorganisms (GCM) 10K type strain sequencing project: providing services to taxonomists for standard genome sequencing and annotation.</title>
        <authorList>
            <consortium name="The Broad Institute Genomics Platform"/>
            <consortium name="The Broad Institute Genome Sequencing Center for Infectious Disease"/>
            <person name="Wu L."/>
            <person name="Ma J."/>
        </authorList>
    </citation>
    <scope>NUCLEOTIDE SEQUENCE [LARGE SCALE GENOMIC DNA]</scope>
    <source>
        <strain evidence="3">CCUG 50873</strain>
    </source>
</reference>
<organism evidence="2 3">
    <name type="scientific">Williamsia deligens</name>
    <dbReference type="NCBI Taxonomy" id="321325"/>
    <lineage>
        <taxon>Bacteria</taxon>
        <taxon>Bacillati</taxon>
        <taxon>Actinomycetota</taxon>
        <taxon>Actinomycetes</taxon>
        <taxon>Mycobacteriales</taxon>
        <taxon>Nocardiaceae</taxon>
        <taxon>Williamsia</taxon>
    </lineage>
</organism>
<feature type="domain" description="DUF1023" evidence="1">
    <location>
        <begin position="271"/>
        <end position="445"/>
    </location>
</feature>
<dbReference type="EMBL" id="JBHTIL010000001">
    <property type="protein sequence ID" value="MFD0926463.1"/>
    <property type="molecule type" value="Genomic_DNA"/>
</dbReference>